<organism evidence="1 2">
    <name type="scientific">Merluccius polli</name>
    <name type="common">Benguela hake</name>
    <name type="synonym">Merluccius cadenati</name>
    <dbReference type="NCBI Taxonomy" id="89951"/>
    <lineage>
        <taxon>Eukaryota</taxon>
        <taxon>Metazoa</taxon>
        <taxon>Chordata</taxon>
        <taxon>Craniata</taxon>
        <taxon>Vertebrata</taxon>
        <taxon>Euteleostomi</taxon>
        <taxon>Actinopterygii</taxon>
        <taxon>Neopterygii</taxon>
        <taxon>Teleostei</taxon>
        <taxon>Neoteleostei</taxon>
        <taxon>Acanthomorphata</taxon>
        <taxon>Zeiogadaria</taxon>
        <taxon>Gadariae</taxon>
        <taxon>Gadiformes</taxon>
        <taxon>Gadoidei</taxon>
        <taxon>Merlucciidae</taxon>
        <taxon>Merluccius</taxon>
    </lineage>
</organism>
<comment type="caution">
    <text evidence="1">The sequence shown here is derived from an EMBL/GenBank/DDBJ whole genome shotgun (WGS) entry which is preliminary data.</text>
</comment>
<dbReference type="PANTHER" id="PTHR46601:SF1">
    <property type="entry name" value="ADF-H DOMAIN-CONTAINING PROTEIN"/>
    <property type="match status" value="1"/>
</dbReference>
<protein>
    <submittedName>
        <fullName evidence="1">Uncharacterized protein</fullName>
    </submittedName>
</protein>
<evidence type="ECO:0000313" key="2">
    <source>
        <dbReference type="Proteomes" id="UP001174136"/>
    </source>
</evidence>
<dbReference type="Proteomes" id="UP001174136">
    <property type="component" value="Unassembled WGS sequence"/>
</dbReference>
<keyword evidence="2" id="KW-1185">Reference proteome</keyword>
<evidence type="ECO:0000313" key="1">
    <source>
        <dbReference type="EMBL" id="KAK0144585.1"/>
    </source>
</evidence>
<dbReference type="AlphaFoldDB" id="A0AA47MQZ9"/>
<dbReference type="EMBL" id="JAOPHQ010003128">
    <property type="protein sequence ID" value="KAK0144585.1"/>
    <property type="molecule type" value="Genomic_DNA"/>
</dbReference>
<proteinExistence type="predicted"/>
<reference evidence="1" key="1">
    <citation type="journal article" date="2023" name="Front. Mar. Sci.">
        <title>A new Merluccius polli reference genome to investigate the effects of global change in West African waters.</title>
        <authorList>
            <person name="Mateo J.L."/>
            <person name="Blanco-Fernandez C."/>
            <person name="Garcia-Vazquez E."/>
            <person name="Machado-Schiaffino G."/>
        </authorList>
    </citation>
    <scope>NUCLEOTIDE SEQUENCE</scope>
    <source>
        <strain evidence="1">C29</strain>
        <tissue evidence="1">Fin</tissue>
    </source>
</reference>
<dbReference type="PANTHER" id="PTHR46601">
    <property type="entry name" value="ULP_PROTEASE DOMAIN-CONTAINING PROTEIN"/>
    <property type="match status" value="1"/>
</dbReference>
<name>A0AA47MQZ9_MERPO</name>
<gene>
    <name evidence="1" type="ORF">N1851_017038</name>
</gene>
<sequence length="189" mass="22110">MDRTCVKCCFEEVDHLETESSTQVTWEQWKRVTSTNGEKTFSNVAKQTQTGTIKDLMELFHQKLEALAVHQFNWLHQAEQFRHLKQNITEYEAVLHIDFSENYACKLSTEIQSFHFGGSRQQATIHTAVLYTVYGTRFYATLSDCLRHDERAVWAHLEPILKELRETFPQITTLHILSDGPVTQYRNKN</sequence>
<accession>A0AA47MQZ9</accession>